<reference evidence="1" key="1">
    <citation type="submission" date="2020-03" db="EMBL/GenBank/DDBJ databases">
        <title>The deep terrestrial virosphere.</title>
        <authorList>
            <person name="Holmfeldt K."/>
            <person name="Nilsson E."/>
            <person name="Simone D."/>
            <person name="Lopez-Fernandez M."/>
            <person name="Wu X."/>
            <person name="de Brujin I."/>
            <person name="Lundin D."/>
            <person name="Andersson A."/>
            <person name="Bertilsson S."/>
            <person name="Dopson M."/>
        </authorList>
    </citation>
    <scope>NUCLEOTIDE SEQUENCE</scope>
    <source>
        <strain evidence="1">MM171B01198</strain>
    </source>
</reference>
<gene>
    <name evidence="1" type="ORF">MM171B01198_0009</name>
</gene>
<dbReference type="AlphaFoldDB" id="A0A6M3MBX0"/>
<dbReference type="SUPFAM" id="SSF56731">
    <property type="entry name" value="DNA primase core"/>
    <property type="match status" value="1"/>
</dbReference>
<keyword evidence="1" id="KW-0413">Isomerase</keyword>
<dbReference type="InterPro" id="IPR034154">
    <property type="entry name" value="TOPRIM_DnaG/twinkle"/>
</dbReference>
<proteinExistence type="predicted"/>
<evidence type="ECO:0000313" key="1">
    <source>
        <dbReference type="EMBL" id="QJB02529.1"/>
    </source>
</evidence>
<dbReference type="GO" id="GO:0016853">
    <property type="term" value="F:isomerase activity"/>
    <property type="evidence" value="ECO:0007669"/>
    <property type="project" value="UniProtKB-KW"/>
</dbReference>
<protein>
    <submittedName>
        <fullName evidence="1">Putative DNA topoisomerase-primase</fullName>
    </submittedName>
</protein>
<sequence>MREEAVRKFLYAVGADNLKRNGDWINVRCPMAPYTHSGGADTHPSFGVSISNEGPSVYWCFGCTEKARLLGWLLHNLYVMTGRYPWEAAKVFVAEENFDDTKKVEIPDGWKDAERRTVEPIPYHVLRKYPLLQTGRGFEARRCRSYLDLERGIPDWVQNLCRIRYSAEDQALVFPLTDIRGGTYLCRMRSRKKKSIWTLTPERAGVPELEFPRLVDAGVWFGMFLIDWSRPVMVVEAEMDAARLKALGYFNAIASATSSVTDAQIDSLTADTLILGYDADRSGQHAHARIRDRLEGKVNLFEADWRIASACRAENDQPEKWDAGELRNKEELSMVLAGLKPVGG</sequence>
<dbReference type="Pfam" id="PF13155">
    <property type="entry name" value="Toprim_2"/>
    <property type="match status" value="1"/>
</dbReference>
<dbReference type="CDD" id="cd01029">
    <property type="entry name" value="TOPRIM_primases"/>
    <property type="match status" value="1"/>
</dbReference>
<name>A0A6M3MBX0_9ZZZZ</name>
<accession>A0A6M3MBX0</accession>
<organism evidence="1">
    <name type="scientific">viral metagenome</name>
    <dbReference type="NCBI Taxonomy" id="1070528"/>
    <lineage>
        <taxon>unclassified sequences</taxon>
        <taxon>metagenomes</taxon>
        <taxon>organismal metagenomes</taxon>
    </lineage>
</organism>
<dbReference type="Gene3D" id="3.40.1360.10">
    <property type="match status" value="1"/>
</dbReference>
<dbReference type="EMBL" id="MT143790">
    <property type="protein sequence ID" value="QJB02529.1"/>
    <property type="molecule type" value="Genomic_DNA"/>
</dbReference>